<evidence type="ECO:0000256" key="3">
    <source>
        <dbReference type="ARBA" id="ARBA00022989"/>
    </source>
</evidence>
<dbReference type="EMBL" id="JAMWBK010000001">
    <property type="protein sequence ID" value="KAJ8908522.1"/>
    <property type="molecule type" value="Genomic_DNA"/>
</dbReference>
<protein>
    <recommendedName>
        <fullName evidence="7">Sugar phosphate transporter domain-containing protein</fullName>
    </recommendedName>
</protein>
<keyword evidence="4 6" id="KW-0472">Membrane</keyword>
<feature type="transmembrane region" description="Helical" evidence="6">
    <location>
        <begin position="286"/>
        <end position="307"/>
    </location>
</feature>
<name>A0AAV8V3Y4_9RHOD</name>
<feature type="compositionally biased region" description="Basic and acidic residues" evidence="5">
    <location>
        <begin position="7"/>
        <end position="34"/>
    </location>
</feature>
<evidence type="ECO:0000256" key="4">
    <source>
        <dbReference type="ARBA" id="ARBA00023136"/>
    </source>
</evidence>
<dbReference type="GO" id="GO:0016020">
    <property type="term" value="C:membrane"/>
    <property type="evidence" value="ECO:0007669"/>
    <property type="project" value="UniProtKB-SubCell"/>
</dbReference>
<comment type="caution">
    <text evidence="8">The sequence shown here is derived from an EMBL/GenBank/DDBJ whole genome shotgun (WGS) entry which is preliminary data.</text>
</comment>
<comment type="subcellular location">
    <subcellularLocation>
        <location evidence="1">Membrane</location>
        <topology evidence="1">Multi-pass membrane protein</topology>
    </subcellularLocation>
</comment>
<sequence>MDSGFGSRREKLVNKEDESGPREATDDYEADKSVKEGQISRSDKLASAGLYVVVSILITFANKIVLTSYDLRSFVFVSFSQALTAVILLPIVCKVFKYPLPSDPWNAFKSLHPLPLISVLNAVFSLGGTQRLSIPMMTVLRRFTILLTMIFELCLLKVYPSPMVAATVAMMIIGAVIAAVDDLVFSLSGYIFVLTSDVFTALNGVFNKKKLEDCKEVGMHGILFINNLFSVPIMFTVSILNGDMKRVVGLDVWKDPGFVAWFVLASVLGVCLHFSMLYCTHANSALTTSVVGCLKNIATTYGGMILVPGYAFTVWNFVGINLSMAGSLVYSGVRYFEIRRKG</sequence>
<dbReference type="InterPro" id="IPR004853">
    <property type="entry name" value="Sugar_P_trans_dom"/>
</dbReference>
<keyword evidence="9" id="KW-1185">Reference proteome</keyword>
<keyword evidence="3 6" id="KW-1133">Transmembrane helix</keyword>
<feature type="transmembrane region" description="Helical" evidence="6">
    <location>
        <begin position="71"/>
        <end position="93"/>
    </location>
</feature>
<accession>A0AAV8V3Y4</accession>
<feature type="domain" description="Sugar phosphate transporter" evidence="7">
    <location>
        <begin position="51"/>
        <end position="331"/>
    </location>
</feature>
<dbReference type="Proteomes" id="UP001157974">
    <property type="component" value="Unassembled WGS sequence"/>
</dbReference>
<dbReference type="PANTHER" id="PTHR11132">
    <property type="entry name" value="SOLUTE CARRIER FAMILY 35"/>
    <property type="match status" value="1"/>
</dbReference>
<evidence type="ECO:0000256" key="1">
    <source>
        <dbReference type="ARBA" id="ARBA00004141"/>
    </source>
</evidence>
<feature type="region of interest" description="Disordered" evidence="5">
    <location>
        <begin position="1"/>
        <end position="34"/>
    </location>
</feature>
<dbReference type="AlphaFoldDB" id="A0AAV8V3Y4"/>
<feature type="transmembrane region" description="Helical" evidence="6">
    <location>
        <begin position="45"/>
        <end position="65"/>
    </location>
</feature>
<evidence type="ECO:0000256" key="6">
    <source>
        <dbReference type="SAM" id="Phobius"/>
    </source>
</evidence>
<evidence type="ECO:0000259" key="7">
    <source>
        <dbReference type="Pfam" id="PF03151"/>
    </source>
</evidence>
<keyword evidence="2 6" id="KW-0812">Transmembrane</keyword>
<feature type="transmembrane region" description="Helical" evidence="6">
    <location>
        <begin position="313"/>
        <end position="333"/>
    </location>
</feature>
<feature type="transmembrane region" description="Helical" evidence="6">
    <location>
        <begin position="114"/>
        <end position="133"/>
    </location>
</feature>
<evidence type="ECO:0000313" key="9">
    <source>
        <dbReference type="Proteomes" id="UP001157974"/>
    </source>
</evidence>
<evidence type="ECO:0000313" key="8">
    <source>
        <dbReference type="EMBL" id="KAJ8908522.1"/>
    </source>
</evidence>
<gene>
    <name evidence="8" type="ORF">NDN08_005230</name>
</gene>
<feature type="transmembrane region" description="Helical" evidence="6">
    <location>
        <begin position="187"/>
        <end position="206"/>
    </location>
</feature>
<feature type="transmembrane region" description="Helical" evidence="6">
    <location>
        <begin position="218"/>
        <end position="239"/>
    </location>
</feature>
<proteinExistence type="predicted"/>
<reference evidence="8 9" key="1">
    <citation type="journal article" date="2023" name="Nat. Commun.">
        <title>Origin of minicircular mitochondrial genomes in red algae.</title>
        <authorList>
            <person name="Lee Y."/>
            <person name="Cho C.H."/>
            <person name="Lee Y.M."/>
            <person name="Park S.I."/>
            <person name="Yang J.H."/>
            <person name="West J.A."/>
            <person name="Bhattacharya D."/>
            <person name="Yoon H.S."/>
        </authorList>
    </citation>
    <scope>NUCLEOTIDE SEQUENCE [LARGE SCALE GENOMIC DNA]</scope>
    <source>
        <strain evidence="8 9">CCMP1338</strain>
        <tissue evidence="8">Whole cell</tissue>
    </source>
</reference>
<dbReference type="Pfam" id="PF03151">
    <property type="entry name" value="TPT"/>
    <property type="match status" value="1"/>
</dbReference>
<organism evidence="8 9">
    <name type="scientific">Rhodosorus marinus</name>
    <dbReference type="NCBI Taxonomy" id="101924"/>
    <lineage>
        <taxon>Eukaryota</taxon>
        <taxon>Rhodophyta</taxon>
        <taxon>Stylonematophyceae</taxon>
        <taxon>Stylonematales</taxon>
        <taxon>Stylonemataceae</taxon>
        <taxon>Rhodosorus</taxon>
    </lineage>
</organism>
<evidence type="ECO:0000256" key="2">
    <source>
        <dbReference type="ARBA" id="ARBA00022692"/>
    </source>
</evidence>
<feature type="transmembrane region" description="Helical" evidence="6">
    <location>
        <begin position="163"/>
        <end position="181"/>
    </location>
</feature>
<dbReference type="InterPro" id="IPR050186">
    <property type="entry name" value="TPT_transporter"/>
</dbReference>
<evidence type="ECO:0000256" key="5">
    <source>
        <dbReference type="SAM" id="MobiDB-lite"/>
    </source>
</evidence>
<feature type="transmembrane region" description="Helical" evidence="6">
    <location>
        <begin position="259"/>
        <end position="279"/>
    </location>
</feature>